<accession>A0A1V6NGZ4</accession>
<comment type="caution">
    <text evidence="1">The sequence shown here is derived from an EMBL/GenBank/DDBJ whole genome shotgun (WGS) entry which is preliminary data.</text>
</comment>
<dbReference type="AlphaFoldDB" id="A0A1V6NGZ4"/>
<gene>
    <name evidence="1" type="ORF">PENPOL_c009G02696</name>
</gene>
<keyword evidence="2" id="KW-1185">Reference proteome</keyword>
<reference evidence="2" key="1">
    <citation type="journal article" date="2017" name="Nat. Microbiol.">
        <title>Global analysis of biosynthetic gene clusters reveals vast potential of secondary metabolite production in Penicillium species.</title>
        <authorList>
            <person name="Nielsen J.C."/>
            <person name="Grijseels S."/>
            <person name="Prigent S."/>
            <person name="Ji B."/>
            <person name="Dainat J."/>
            <person name="Nielsen K.F."/>
            <person name="Frisvad J.C."/>
            <person name="Workman M."/>
            <person name="Nielsen J."/>
        </authorList>
    </citation>
    <scope>NUCLEOTIDE SEQUENCE [LARGE SCALE GENOMIC DNA]</scope>
    <source>
        <strain evidence="2">IBT 4502</strain>
    </source>
</reference>
<dbReference type="Proteomes" id="UP000191408">
    <property type="component" value="Unassembled WGS sequence"/>
</dbReference>
<organism evidence="1 2">
    <name type="scientific">Penicillium polonicum</name>
    <dbReference type="NCBI Taxonomy" id="60169"/>
    <lineage>
        <taxon>Eukaryota</taxon>
        <taxon>Fungi</taxon>
        <taxon>Dikarya</taxon>
        <taxon>Ascomycota</taxon>
        <taxon>Pezizomycotina</taxon>
        <taxon>Eurotiomycetes</taxon>
        <taxon>Eurotiomycetidae</taxon>
        <taxon>Eurotiales</taxon>
        <taxon>Aspergillaceae</taxon>
        <taxon>Penicillium</taxon>
    </lineage>
</organism>
<proteinExistence type="predicted"/>
<evidence type="ECO:0000313" key="2">
    <source>
        <dbReference type="Proteomes" id="UP000191408"/>
    </source>
</evidence>
<evidence type="ECO:0000313" key="1">
    <source>
        <dbReference type="EMBL" id="OQD63706.1"/>
    </source>
</evidence>
<dbReference type="EMBL" id="MDYM01000009">
    <property type="protein sequence ID" value="OQD63706.1"/>
    <property type="molecule type" value="Genomic_DNA"/>
</dbReference>
<name>A0A1V6NGZ4_PENPO</name>
<sequence length="391" mass="44419">MKMTEEIRGINALLRNYQESYEQAPKLQQRIERSRAVIDHVALQSASCGTIPTDSDIKFKPVVWVRIYDRLGIELPFAMFPDHPRRDGSVISGRRKTLAWLESLPVDHGPHITGSDVYLVDAGFGAADGSCGPKQVGGHNNDEDWKFEQFDYLYAAALIRLPRGASQSCVTWQQFCEAKRLLRKYEECCAMVPKLGRRIGLSRDMLHLLDHTPALCSSGCYSVIADQDVKLHLVWHRLYDRLRLDVPFPRFPADPSSASSTAAGRRLTFGRLESIPGDLGFETCWPISSRFQFRNYQERCDQAPRLKKRIERCRDALELIRLQSVSVDCEIGDNEVAFCRDVWLRIYSRLGLGVPFSRFSNGRADNAKVAGRRKTFGWLESLPSDMDSQGE</sequence>
<protein>
    <submittedName>
        <fullName evidence="1">Uncharacterized protein</fullName>
    </submittedName>
</protein>
<dbReference type="OrthoDB" id="10484644at2759"/>